<dbReference type="InterPro" id="IPR050116">
    <property type="entry name" value="DNA_polymerase-Y"/>
</dbReference>
<keyword evidence="3 15" id="KW-0515">Mutator protein</keyword>
<evidence type="ECO:0000313" key="17">
    <source>
        <dbReference type="EMBL" id="BDV43006.1"/>
    </source>
</evidence>
<keyword evidence="6 15" id="KW-0548">Nucleotidyltransferase</keyword>
<dbReference type="RefSeq" id="WP_282003779.1">
    <property type="nucleotide sequence ID" value="NZ_AP027151.1"/>
</dbReference>
<dbReference type="HAMAP" id="MF_01113">
    <property type="entry name" value="DNApol_IV"/>
    <property type="match status" value="1"/>
</dbReference>
<evidence type="ECO:0000256" key="13">
    <source>
        <dbReference type="ARBA" id="ARBA00023204"/>
    </source>
</evidence>
<evidence type="ECO:0000256" key="14">
    <source>
        <dbReference type="ARBA" id="ARBA00049244"/>
    </source>
</evidence>
<dbReference type="SUPFAM" id="SSF56672">
    <property type="entry name" value="DNA/RNA polymerases"/>
    <property type="match status" value="1"/>
</dbReference>
<dbReference type="Gene3D" id="3.40.1170.60">
    <property type="match status" value="1"/>
</dbReference>
<reference evidence="17 18" key="1">
    <citation type="submission" date="2022-12" db="EMBL/GenBank/DDBJ databases">
        <title>Polyphasic characterization of Geotalea uranireducens NIT-SL11 newly isolated from a complex of sewage sludge and microbially reduced graphene oxide.</title>
        <authorList>
            <person name="Xie L."/>
            <person name="Yoshida N."/>
            <person name="Meng L."/>
        </authorList>
    </citation>
    <scope>NUCLEOTIDE SEQUENCE [LARGE SCALE GENOMIC DNA]</scope>
    <source>
        <strain evidence="17 18">NIT-SL11</strain>
    </source>
</reference>
<feature type="site" description="Substrate discrimination" evidence="15">
    <location>
        <position position="15"/>
    </location>
</feature>
<dbReference type="PROSITE" id="PS50173">
    <property type="entry name" value="UMUC"/>
    <property type="match status" value="1"/>
</dbReference>
<comment type="cofactor">
    <cofactor evidence="15">
        <name>Mg(2+)</name>
        <dbReference type="ChEBI" id="CHEBI:18420"/>
    </cofactor>
    <text evidence="15">Binds 2 magnesium ions per subunit.</text>
</comment>
<dbReference type="InterPro" id="IPR017961">
    <property type="entry name" value="DNA_pol_Y-fam_little_finger"/>
</dbReference>
<dbReference type="EMBL" id="AP027151">
    <property type="protein sequence ID" value="BDV43006.1"/>
    <property type="molecule type" value="Genomic_DNA"/>
</dbReference>
<accession>A0ABM8EKN1</accession>
<dbReference type="Pfam" id="PF00817">
    <property type="entry name" value="IMS"/>
    <property type="match status" value="1"/>
</dbReference>
<keyword evidence="4 15" id="KW-0963">Cytoplasm</keyword>
<dbReference type="InterPro" id="IPR043128">
    <property type="entry name" value="Rev_trsase/Diguanyl_cyclase"/>
</dbReference>
<comment type="function">
    <text evidence="15">Poorly processive, error-prone DNA polymerase involved in untargeted mutagenesis. Copies undamaged DNA at stalled replication forks, which arise in vivo from mismatched or misaligned primer ends. These misaligned primers can be extended by PolIV. Exhibits no 3'-5' exonuclease (proofreading) activity. May be involved in translesional synthesis, in conjunction with the beta clamp from PolIII.</text>
</comment>
<evidence type="ECO:0000256" key="9">
    <source>
        <dbReference type="ARBA" id="ARBA00022763"/>
    </source>
</evidence>
<keyword evidence="11 15" id="KW-0239">DNA-directed DNA polymerase</keyword>
<keyword evidence="18" id="KW-1185">Reference proteome</keyword>
<keyword evidence="8 15" id="KW-0479">Metal-binding</keyword>
<dbReference type="SUPFAM" id="SSF100879">
    <property type="entry name" value="Lesion bypass DNA polymerase (Y-family), little finger domain"/>
    <property type="match status" value="1"/>
</dbReference>
<dbReference type="PANTHER" id="PTHR11076">
    <property type="entry name" value="DNA REPAIR POLYMERASE UMUC / TRANSFERASE FAMILY MEMBER"/>
    <property type="match status" value="1"/>
</dbReference>
<evidence type="ECO:0000256" key="8">
    <source>
        <dbReference type="ARBA" id="ARBA00022723"/>
    </source>
</evidence>
<protein>
    <recommendedName>
        <fullName evidence="15">DNA polymerase IV</fullName>
        <shortName evidence="15">Pol IV</shortName>
        <ecNumber evidence="15">2.7.7.7</ecNumber>
    </recommendedName>
</protein>
<dbReference type="InterPro" id="IPR043502">
    <property type="entry name" value="DNA/RNA_pol_sf"/>
</dbReference>
<dbReference type="Gene3D" id="1.10.150.20">
    <property type="entry name" value="5' to 3' exonuclease, C-terminal subdomain"/>
    <property type="match status" value="1"/>
</dbReference>
<dbReference type="InterPro" id="IPR053848">
    <property type="entry name" value="IMS_HHH_1"/>
</dbReference>
<keyword evidence="9 15" id="KW-0227">DNA damage</keyword>
<evidence type="ECO:0000256" key="1">
    <source>
        <dbReference type="ARBA" id="ARBA00004496"/>
    </source>
</evidence>
<feature type="binding site" evidence="15">
    <location>
        <position position="10"/>
    </location>
    <ligand>
        <name>Mg(2+)</name>
        <dbReference type="ChEBI" id="CHEBI:18420"/>
    </ligand>
</feature>
<dbReference type="Pfam" id="PF21999">
    <property type="entry name" value="IMS_HHH_1"/>
    <property type="match status" value="1"/>
</dbReference>
<evidence type="ECO:0000256" key="4">
    <source>
        <dbReference type="ARBA" id="ARBA00022490"/>
    </source>
</evidence>
<evidence type="ECO:0000256" key="2">
    <source>
        <dbReference type="ARBA" id="ARBA00010945"/>
    </source>
</evidence>
<evidence type="ECO:0000256" key="10">
    <source>
        <dbReference type="ARBA" id="ARBA00022842"/>
    </source>
</evidence>
<evidence type="ECO:0000256" key="11">
    <source>
        <dbReference type="ARBA" id="ARBA00022932"/>
    </source>
</evidence>
<dbReference type="InterPro" id="IPR022880">
    <property type="entry name" value="DNApol_IV"/>
</dbReference>
<comment type="similarity">
    <text evidence="2 15">Belongs to the DNA polymerase type-Y family.</text>
</comment>
<comment type="catalytic activity">
    <reaction evidence="14 15">
        <text>DNA(n) + a 2'-deoxyribonucleoside 5'-triphosphate = DNA(n+1) + diphosphate</text>
        <dbReference type="Rhea" id="RHEA:22508"/>
        <dbReference type="Rhea" id="RHEA-COMP:17339"/>
        <dbReference type="Rhea" id="RHEA-COMP:17340"/>
        <dbReference type="ChEBI" id="CHEBI:33019"/>
        <dbReference type="ChEBI" id="CHEBI:61560"/>
        <dbReference type="ChEBI" id="CHEBI:173112"/>
        <dbReference type="EC" id="2.7.7.7"/>
    </reaction>
</comment>
<dbReference type="Gene3D" id="3.30.70.270">
    <property type="match status" value="1"/>
</dbReference>
<keyword evidence="10 15" id="KW-0460">Magnesium</keyword>
<keyword evidence="13 15" id="KW-0234">DNA repair</keyword>
<keyword evidence="12 15" id="KW-0238">DNA-binding</keyword>
<name>A0ABM8EKN1_9BACT</name>
<feature type="binding site" evidence="15">
    <location>
        <position position="104"/>
    </location>
    <ligand>
        <name>Mg(2+)</name>
        <dbReference type="ChEBI" id="CHEBI:18420"/>
    </ligand>
</feature>
<dbReference type="NCBIfam" id="NF002848">
    <property type="entry name" value="PRK03103.1"/>
    <property type="match status" value="1"/>
</dbReference>
<evidence type="ECO:0000256" key="5">
    <source>
        <dbReference type="ARBA" id="ARBA00022679"/>
    </source>
</evidence>
<evidence type="ECO:0000256" key="3">
    <source>
        <dbReference type="ARBA" id="ARBA00022457"/>
    </source>
</evidence>
<dbReference type="PANTHER" id="PTHR11076:SF33">
    <property type="entry name" value="DNA POLYMERASE KAPPA"/>
    <property type="match status" value="1"/>
</dbReference>
<evidence type="ECO:0000256" key="15">
    <source>
        <dbReference type="HAMAP-Rule" id="MF_01113"/>
    </source>
</evidence>
<sequence>MTGRVIMHVDMNAFFASVEQQYNPALRGKPIAVIGSAARTVVTTASYEARAFGVRTGMAVWQAQRCCPQLILVTGDNRRYTYTSRRIVEMMQQFTPQVEVFSIDEAFLDVTGSLSLYGSSERIAHLLKAEIRHHFGLTCSIGIAPNKILAKLASEMKKPDGLTVLSPETVPCVLESLPVGELCGVGAKTARQLNLLGIRTCGELGRYPLERLRRKFGVVGEKLQRMGRGIDDAPVVPLDEAEEVKSVGHSTTLPHDIEARDEILCHLLQLSEMVGRRARRYNVWGKTVTLSIRYADFDTWLDRQETLPRYLNQSGDIYRAAVAILDTVVLEQPVRLLGVRLSNLRYQSNQLPLFAEERKQLLLAGAMDAVNDRFGDFTVSFGSLLAGERRQDKGAHVIAPAWRPAGIRFVDVK</sequence>
<dbReference type="Pfam" id="PF11799">
    <property type="entry name" value="IMS_C"/>
    <property type="match status" value="1"/>
</dbReference>
<proteinExistence type="inferred from homology"/>
<feature type="domain" description="UmuC" evidence="16">
    <location>
        <begin position="6"/>
        <end position="186"/>
    </location>
</feature>
<evidence type="ECO:0000313" key="18">
    <source>
        <dbReference type="Proteomes" id="UP001317705"/>
    </source>
</evidence>
<dbReference type="EC" id="2.7.7.7" evidence="15"/>
<evidence type="ECO:0000256" key="12">
    <source>
        <dbReference type="ARBA" id="ARBA00023125"/>
    </source>
</evidence>
<dbReference type="NCBIfam" id="NF002677">
    <property type="entry name" value="PRK02406.1"/>
    <property type="match status" value="1"/>
</dbReference>
<dbReference type="InterPro" id="IPR001126">
    <property type="entry name" value="UmuC"/>
</dbReference>
<comment type="subcellular location">
    <subcellularLocation>
        <location evidence="1 15">Cytoplasm</location>
    </subcellularLocation>
</comment>
<dbReference type="InterPro" id="IPR036775">
    <property type="entry name" value="DNA_pol_Y-fam_lit_finger_sf"/>
</dbReference>
<evidence type="ECO:0000256" key="7">
    <source>
        <dbReference type="ARBA" id="ARBA00022705"/>
    </source>
</evidence>
<dbReference type="Proteomes" id="UP001317705">
    <property type="component" value="Chromosome"/>
</dbReference>
<keyword evidence="5 15" id="KW-0808">Transferase</keyword>
<evidence type="ECO:0000259" key="16">
    <source>
        <dbReference type="PROSITE" id="PS50173"/>
    </source>
</evidence>
<gene>
    <name evidence="15 17" type="primary">dinB</name>
    <name evidence="17" type="ORF">GURASL_19290</name>
</gene>
<organism evidence="17 18">
    <name type="scientific">Geotalea uraniireducens</name>
    <dbReference type="NCBI Taxonomy" id="351604"/>
    <lineage>
        <taxon>Bacteria</taxon>
        <taxon>Pseudomonadati</taxon>
        <taxon>Thermodesulfobacteriota</taxon>
        <taxon>Desulfuromonadia</taxon>
        <taxon>Geobacterales</taxon>
        <taxon>Geobacteraceae</taxon>
        <taxon>Geotalea</taxon>
    </lineage>
</organism>
<comment type="subunit">
    <text evidence="15">Monomer.</text>
</comment>
<dbReference type="Gene3D" id="3.30.1490.100">
    <property type="entry name" value="DNA polymerase, Y-family, little finger domain"/>
    <property type="match status" value="1"/>
</dbReference>
<evidence type="ECO:0000256" key="6">
    <source>
        <dbReference type="ARBA" id="ARBA00022695"/>
    </source>
</evidence>
<keyword evidence="7 15" id="KW-0235">DNA replication</keyword>
<dbReference type="CDD" id="cd03586">
    <property type="entry name" value="PolY_Pol_IV_kappa"/>
    <property type="match status" value="1"/>
</dbReference>
<feature type="active site" evidence="15">
    <location>
        <position position="105"/>
    </location>
</feature>